<dbReference type="KEGG" id="aaa:Acav_0710"/>
<sequence>MLIEAGFQSNLFISFDFHFFQDFSKFQQCRVNANYCYLRYEHMLNLACLRNKQGHAFDILNIHFQRRFSMSQ</sequence>
<accession>F0Q7U9</accession>
<reference evidence="1" key="1">
    <citation type="submission" date="2011-02" db="EMBL/GenBank/DDBJ databases">
        <title>Complete sequence of Acidovorax avenae subsp. avenae ATCC 19860.</title>
        <authorList>
            <consortium name="US DOE Joint Genome Institute"/>
            <person name="Lucas S."/>
            <person name="Copeland A."/>
            <person name="Lapidus A."/>
            <person name="Cheng J.-F."/>
            <person name="Goodwin L."/>
            <person name="Pitluck S."/>
            <person name="Chertkov O."/>
            <person name="Held B."/>
            <person name="Detter J.C."/>
            <person name="Han C."/>
            <person name="Tapia R."/>
            <person name="Land M."/>
            <person name="Hauser L."/>
            <person name="Kyrpides N."/>
            <person name="Ivanova N."/>
            <person name="Ovchinnikova G."/>
            <person name="Pagani I."/>
            <person name="Gordon S."/>
            <person name="Woyke T."/>
        </authorList>
    </citation>
    <scope>NUCLEOTIDE SEQUENCE</scope>
    <source>
        <strain evidence="1">ATCC 19860</strain>
    </source>
</reference>
<dbReference type="Proteomes" id="UP000002482">
    <property type="component" value="Chromosome"/>
</dbReference>
<evidence type="ECO:0000313" key="1">
    <source>
        <dbReference type="EMBL" id="ADX44633.1"/>
    </source>
</evidence>
<gene>
    <name evidence="1" type="ordered locus">Acav_0710</name>
</gene>
<dbReference type="HOGENOM" id="CLU_2713107_0_0_4"/>
<organism evidence="1 2">
    <name type="scientific">Paracidovorax avenae (strain ATCC 19860 / DSM 7227 / CCUG 15838 / JCM 20985 / LMG 2117 / NCPPB 1011)</name>
    <name type="common">Acidovorax avenae</name>
    <dbReference type="NCBI Taxonomy" id="643561"/>
    <lineage>
        <taxon>Bacteria</taxon>
        <taxon>Pseudomonadati</taxon>
        <taxon>Pseudomonadota</taxon>
        <taxon>Betaproteobacteria</taxon>
        <taxon>Burkholderiales</taxon>
        <taxon>Comamonadaceae</taxon>
        <taxon>Paracidovorax</taxon>
    </lineage>
</organism>
<protein>
    <submittedName>
        <fullName evidence="1">Uncharacterized protein</fullName>
    </submittedName>
</protein>
<evidence type="ECO:0000313" key="2">
    <source>
        <dbReference type="Proteomes" id="UP000002482"/>
    </source>
</evidence>
<name>F0Q7U9_PARA1</name>
<dbReference type="EMBL" id="CP002521">
    <property type="protein sequence ID" value="ADX44633.1"/>
    <property type="molecule type" value="Genomic_DNA"/>
</dbReference>
<proteinExistence type="predicted"/>
<keyword evidence="2" id="KW-1185">Reference proteome</keyword>
<dbReference type="AlphaFoldDB" id="F0Q7U9"/>